<organism evidence="2 3">
    <name type="scientific">Candidatus Methylocalor cossyra</name>
    <dbReference type="NCBI Taxonomy" id="3108543"/>
    <lineage>
        <taxon>Bacteria</taxon>
        <taxon>Pseudomonadati</taxon>
        <taxon>Pseudomonadota</taxon>
        <taxon>Gammaproteobacteria</taxon>
        <taxon>Methylococcales</taxon>
        <taxon>Methylococcaceae</taxon>
        <taxon>Candidatus Methylocalor</taxon>
    </lineage>
</organism>
<keyword evidence="1" id="KW-0472">Membrane</keyword>
<sequence length="81" mass="8695">MTTTPLALKRIACLLLGGRWGILAWGLSLIAVVAVALWDAHTLAMPLLMIKTASWGFWGFGIVRERKMRAALACTGPGAET</sequence>
<reference evidence="2 3" key="1">
    <citation type="submission" date="2024-04" db="EMBL/GenBank/DDBJ databases">
        <authorList>
            <person name="Cremers G."/>
        </authorList>
    </citation>
    <scope>NUCLEOTIDE SEQUENCE [LARGE SCALE GENOMIC DNA]</scope>
    <source>
        <strain evidence="2">MeCH1-AG</strain>
    </source>
</reference>
<proteinExistence type="predicted"/>
<feature type="transmembrane region" description="Helical" evidence="1">
    <location>
        <begin position="43"/>
        <end position="63"/>
    </location>
</feature>
<evidence type="ECO:0000313" key="2">
    <source>
        <dbReference type="EMBL" id="CAL1240071.1"/>
    </source>
</evidence>
<dbReference type="RefSeq" id="WP_348759585.1">
    <property type="nucleotide sequence ID" value="NZ_OZ026884.1"/>
</dbReference>
<accession>A0ABM9NHH7</accession>
<name>A0ABM9NHH7_9GAMM</name>
<keyword evidence="1" id="KW-0812">Transmembrane</keyword>
<dbReference type="EMBL" id="OZ026884">
    <property type="protein sequence ID" value="CAL1240071.1"/>
    <property type="molecule type" value="Genomic_DNA"/>
</dbReference>
<evidence type="ECO:0000256" key="1">
    <source>
        <dbReference type="SAM" id="Phobius"/>
    </source>
</evidence>
<dbReference type="Proteomes" id="UP001497493">
    <property type="component" value="Chromosome"/>
</dbReference>
<evidence type="ECO:0000313" key="3">
    <source>
        <dbReference type="Proteomes" id="UP001497493"/>
    </source>
</evidence>
<gene>
    <name evidence="2" type="ORF">MECH1_V1_1295</name>
</gene>
<keyword evidence="3" id="KW-1185">Reference proteome</keyword>
<protein>
    <submittedName>
        <fullName evidence="2">Uncharacterized protein</fullName>
    </submittedName>
</protein>
<keyword evidence="1" id="KW-1133">Transmembrane helix</keyword>
<feature type="transmembrane region" description="Helical" evidence="1">
    <location>
        <begin position="12"/>
        <end position="37"/>
    </location>
</feature>